<evidence type="ECO:0000313" key="2">
    <source>
        <dbReference type="Proteomes" id="UP000030520"/>
    </source>
</evidence>
<accession>A0ABR4YDN6</accession>
<comment type="caution">
    <text evidence="1">The sequence shown here is derived from an EMBL/GenBank/DDBJ whole genome shotgun (WGS) entry which is preliminary data.</text>
</comment>
<dbReference type="EMBL" id="JRWM01000009">
    <property type="protein sequence ID" value="KHA61102.1"/>
    <property type="molecule type" value="Genomic_DNA"/>
</dbReference>
<name>A0ABR4YDN6_9VIBR</name>
<evidence type="ECO:0008006" key="3">
    <source>
        <dbReference type="Google" id="ProtNLM"/>
    </source>
</evidence>
<dbReference type="Gene3D" id="3.10.28.20">
    <property type="entry name" value="Acetamidase/Formamidase-like domains"/>
    <property type="match status" value="1"/>
</dbReference>
<keyword evidence="2" id="KW-1185">Reference proteome</keyword>
<gene>
    <name evidence="1" type="ORF">NL53_08170</name>
</gene>
<proteinExistence type="predicted"/>
<evidence type="ECO:0000313" key="1">
    <source>
        <dbReference type="EMBL" id="KHA61102.1"/>
    </source>
</evidence>
<dbReference type="Proteomes" id="UP000030520">
    <property type="component" value="Unassembled WGS sequence"/>
</dbReference>
<reference evidence="1 2" key="1">
    <citation type="submission" date="2014-10" db="EMBL/GenBank/DDBJ databases">
        <title>Genome sequencing of Vibrio variabilis T01.</title>
        <authorList>
            <person name="Chan K.-G."/>
            <person name="Mohamad N.I."/>
        </authorList>
    </citation>
    <scope>NUCLEOTIDE SEQUENCE [LARGE SCALE GENOMIC DNA]</scope>
    <source>
        <strain evidence="1 2">T01</strain>
    </source>
</reference>
<protein>
    <recommendedName>
        <fullName evidence="3">DRBM domain-containing protein</fullName>
    </recommendedName>
</protein>
<organism evidence="1 2">
    <name type="scientific">Vibrio variabilis</name>
    <dbReference type="NCBI Taxonomy" id="990271"/>
    <lineage>
        <taxon>Bacteria</taxon>
        <taxon>Pseudomonadati</taxon>
        <taxon>Pseudomonadota</taxon>
        <taxon>Gammaproteobacteria</taxon>
        <taxon>Vibrionales</taxon>
        <taxon>Vibrionaceae</taxon>
        <taxon>Vibrio</taxon>
    </lineage>
</organism>
<sequence>MFASDDERYLYALGYGESESGALQDAKIQIALNLLSVVEVNEKSSMTKGEHGSEYFFSQSSSIDSLPIQIPHLEVLGHECSEQGCEYRYRLSKENWQKQVEHDLTASYQTAAIKLKNINNNWRGVKDYFHAEELVSKSAVQLDVLGILDSDVAELYRAQHLQISQAMNAKREMLSITFVASNDAFSHQIHELLSRDAFASNHGGISVYIKTKSQQGRQGKDFVVKQSIQLKVFDSNSSHMVTQKVITVLGKSQASSVAAKHAAEQKIIKKLTNKSIYSVLI</sequence>